<feature type="signal peptide" evidence="2">
    <location>
        <begin position="1"/>
        <end position="28"/>
    </location>
</feature>
<evidence type="ECO:0000256" key="2">
    <source>
        <dbReference type="SAM" id="SignalP"/>
    </source>
</evidence>
<feature type="chain" id="PRO_5038027801" evidence="2">
    <location>
        <begin position="29"/>
        <end position="102"/>
    </location>
</feature>
<dbReference type="AlphaFoldDB" id="A0A951PZP2"/>
<evidence type="ECO:0000256" key="1">
    <source>
        <dbReference type="SAM" id="MobiDB-lite"/>
    </source>
</evidence>
<keyword evidence="2" id="KW-0732">Signal</keyword>
<protein>
    <submittedName>
        <fullName evidence="3">Uncharacterized protein</fullName>
    </submittedName>
</protein>
<feature type="region of interest" description="Disordered" evidence="1">
    <location>
        <begin position="33"/>
        <end position="71"/>
    </location>
</feature>
<comment type="caution">
    <text evidence="3">The sequence shown here is derived from an EMBL/GenBank/DDBJ whole genome shotgun (WGS) entry which is preliminary data.</text>
</comment>
<accession>A0A951PZP2</accession>
<sequence length="102" mass="11201">MNIGTQTVLTGALAGFALLTLAASPSLAETLSRTVTNNNSNKPASEVNQTQKQISQTTAPNSQMPQQPQQMGCSCCKNMMMNNTHQMNNMHQMMRDQTNQRK</sequence>
<feature type="compositionally biased region" description="Polar residues" evidence="1">
    <location>
        <begin position="33"/>
        <end position="62"/>
    </location>
</feature>
<evidence type="ECO:0000313" key="3">
    <source>
        <dbReference type="EMBL" id="MBW4562026.1"/>
    </source>
</evidence>
<dbReference type="EMBL" id="JAHHHN010000006">
    <property type="protein sequence ID" value="MBW4562026.1"/>
    <property type="molecule type" value="Genomic_DNA"/>
</dbReference>
<reference evidence="3" key="1">
    <citation type="submission" date="2021-05" db="EMBL/GenBank/DDBJ databases">
        <authorList>
            <person name="Pietrasiak N."/>
            <person name="Ward R."/>
            <person name="Stajich J.E."/>
            <person name="Kurbessoian T."/>
        </authorList>
    </citation>
    <scope>NUCLEOTIDE SEQUENCE</scope>
    <source>
        <strain evidence="3">JT2-VF2</strain>
    </source>
</reference>
<proteinExistence type="predicted"/>
<evidence type="ECO:0000313" key="4">
    <source>
        <dbReference type="Proteomes" id="UP000715781"/>
    </source>
</evidence>
<dbReference type="Proteomes" id="UP000715781">
    <property type="component" value="Unassembled WGS sequence"/>
</dbReference>
<reference evidence="3" key="2">
    <citation type="journal article" date="2022" name="Microbiol. Resour. Announc.">
        <title>Metagenome Sequencing to Explore Phylogenomics of Terrestrial Cyanobacteria.</title>
        <authorList>
            <person name="Ward R.D."/>
            <person name="Stajich J.E."/>
            <person name="Johansen J.R."/>
            <person name="Huntemann M."/>
            <person name="Clum A."/>
            <person name="Foster B."/>
            <person name="Foster B."/>
            <person name="Roux S."/>
            <person name="Palaniappan K."/>
            <person name="Varghese N."/>
            <person name="Mukherjee S."/>
            <person name="Reddy T.B.K."/>
            <person name="Daum C."/>
            <person name="Copeland A."/>
            <person name="Chen I.A."/>
            <person name="Ivanova N.N."/>
            <person name="Kyrpides N.C."/>
            <person name="Shapiro N."/>
            <person name="Eloe-Fadrosh E.A."/>
            <person name="Pietrasiak N."/>
        </authorList>
    </citation>
    <scope>NUCLEOTIDE SEQUENCE</scope>
    <source>
        <strain evidence="3">JT2-VF2</strain>
    </source>
</reference>
<gene>
    <name evidence="3" type="ORF">KME32_12895</name>
</gene>
<name>A0A951PZP2_9NOST</name>
<organism evidence="3 4">
    <name type="scientific">Mojavia pulchra JT2-VF2</name>
    <dbReference type="NCBI Taxonomy" id="287848"/>
    <lineage>
        <taxon>Bacteria</taxon>
        <taxon>Bacillati</taxon>
        <taxon>Cyanobacteriota</taxon>
        <taxon>Cyanophyceae</taxon>
        <taxon>Nostocales</taxon>
        <taxon>Nostocaceae</taxon>
    </lineage>
</organism>